<dbReference type="Pfam" id="PF04055">
    <property type="entry name" value="Radical_SAM"/>
    <property type="match status" value="1"/>
</dbReference>
<dbReference type="EMBL" id="KV878214">
    <property type="protein sequence ID" value="OJJ33546.1"/>
    <property type="molecule type" value="Genomic_DNA"/>
</dbReference>
<keyword evidence="3" id="KW-0949">S-adenosyl-L-methionine</keyword>
<dbReference type="NCBIfam" id="NF038283">
    <property type="entry name" value="viperin_w_prok"/>
    <property type="match status" value="1"/>
</dbReference>
<evidence type="ECO:0000256" key="1">
    <source>
        <dbReference type="ARBA" id="ARBA00001966"/>
    </source>
</evidence>
<proteinExistence type="predicted"/>
<dbReference type="STRING" id="1073089.A0A1L9RF46"/>
<dbReference type="InterPro" id="IPR006638">
    <property type="entry name" value="Elp3/MiaA/NifB-like_rSAM"/>
</dbReference>
<dbReference type="SFLD" id="SFLDF00318">
    <property type="entry name" value="Viperin"/>
    <property type="match status" value="1"/>
</dbReference>
<keyword evidence="5" id="KW-0809">Transit peptide</keyword>
<dbReference type="RefSeq" id="XP_040687223.1">
    <property type="nucleotide sequence ID" value="XM_040837885.1"/>
</dbReference>
<evidence type="ECO:0000256" key="5">
    <source>
        <dbReference type="ARBA" id="ARBA00022946"/>
    </source>
</evidence>
<dbReference type="InterPro" id="IPR051196">
    <property type="entry name" value="RSAD2/Viperin_antiviral"/>
</dbReference>
<dbReference type="PANTHER" id="PTHR21339:SF0">
    <property type="entry name" value="S-ADENOSYLMETHIONINE-DEPENDENT NUCLEOTIDE DEHYDRATASE RSAD2"/>
    <property type="match status" value="1"/>
</dbReference>
<keyword evidence="8" id="KW-0051">Antiviral defense</keyword>
<keyword evidence="7" id="KW-0411">Iron-sulfur</keyword>
<organism evidence="11 12">
    <name type="scientific">Aspergillus wentii DTO 134E9</name>
    <dbReference type="NCBI Taxonomy" id="1073089"/>
    <lineage>
        <taxon>Eukaryota</taxon>
        <taxon>Fungi</taxon>
        <taxon>Dikarya</taxon>
        <taxon>Ascomycota</taxon>
        <taxon>Pezizomycotina</taxon>
        <taxon>Eurotiomycetes</taxon>
        <taxon>Eurotiomycetidae</taxon>
        <taxon>Eurotiales</taxon>
        <taxon>Aspergillaceae</taxon>
        <taxon>Aspergillus</taxon>
        <taxon>Aspergillus subgen. Cremei</taxon>
    </lineage>
</organism>
<dbReference type="SMART" id="SM00729">
    <property type="entry name" value="Elp3"/>
    <property type="match status" value="1"/>
</dbReference>
<evidence type="ECO:0000256" key="4">
    <source>
        <dbReference type="ARBA" id="ARBA00022723"/>
    </source>
</evidence>
<dbReference type="PANTHER" id="PTHR21339">
    <property type="entry name" value="RADICAL S-ADENOSYL METHIONINE DOMAIN-CONTAINING PROTEIN 2"/>
    <property type="match status" value="1"/>
</dbReference>
<keyword evidence="6" id="KW-0408">Iron</keyword>
<dbReference type="GO" id="GO:0003824">
    <property type="term" value="F:catalytic activity"/>
    <property type="evidence" value="ECO:0007669"/>
    <property type="project" value="InterPro"/>
</dbReference>
<dbReference type="GeneID" id="63753733"/>
<evidence type="ECO:0000313" key="11">
    <source>
        <dbReference type="EMBL" id="OJJ33546.1"/>
    </source>
</evidence>
<dbReference type="Gene3D" id="3.20.20.70">
    <property type="entry name" value="Aldolase class I"/>
    <property type="match status" value="1"/>
</dbReference>
<dbReference type="Proteomes" id="UP000184383">
    <property type="component" value="Unassembled WGS sequence"/>
</dbReference>
<dbReference type="GO" id="GO:0051607">
    <property type="term" value="P:defense response to virus"/>
    <property type="evidence" value="ECO:0007669"/>
    <property type="project" value="UniProtKB-KW"/>
</dbReference>
<name>A0A1L9RF46_ASPWE</name>
<gene>
    <name evidence="11" type="ORF">ASPWEDRAFT_53456</name>
</gene>
<keyword evidence="9" id="KW-0496">Mitochondrion</keyword>
<reference evidence="12" key="1">
    <citation type="journal article" date="2017" name="Genome Biol.">
        <title>Comparative genomics reveals high biological diversity and specific adaptations in the industrially and medically important fungal genus Aspergillus.</title>
        <authorList>
            <person name="de Vries R.P."/>
            <person name="Riley R."/>
            <person name="Wiebenga A."/>
            <person name="Aguilar-Osorio G."/>
            <person name="Amillis S."/>
            <person name="Uchima C.A."/>
            <person name="Anderluh G."/>
            <person name="Asadollahi M."/>
            <person name="Askin M."/>
            <person name="Barry K."/>
            <person name="Battaglia E."/>
            <person name="Bayram O."/>
            <person name="Benocci T."/>
            <person name="Braus-Stromeyer S.A."/>
            <person name="Caldana C."/>
            <person name="Canovas D."/>
            <person name="Cerqueira G.C."/>
            <person name="Chen F."/>
            <person name="Chen W."/>
            <person name="Choi C."/>
            <person name="Clum A."/>
            <person name="Dos Santos R.A."/>
            <person name="Damasio A.R."/>
            <person name="Diallinas G."/>
            <person name="Emri T."/>
            <person name="Fekete E."/>
            <person name="Flipphi M."/>
            <person name="Freyberg S."/>
            <person name="Gallo A."/>
            <person name="Gournas C."/>
            <person name="Habgood R."/>
            <person name="Hainaut M."/>
            <person name="Harispe M.L."/>
            <person name="Henrissat B."/>
            <person name="Hilden K.S."/>
            <person name="Hope R."/>
            <person name="Hossain A."/>
            <person name="Karabika E."/>
            <person name="Karaffa L."/>
            <person name="Karanyi Z."/>
            <person name="Krasevec N."/>
            <person name="Kuo A."/>
            <person name="Kusch H."/>
            <person name="LaButti K."/>
            <person name="Lagendijk E.L."/>
            <person name="Lapidus A."/>
            <person name="Levasseur A."/>
            <person name="Lindquist E."/>
            <person name="Lipzen A."/>
            <person name="Logrieco A.F."/>
            <person name="MacCabe A."/>
            <person name="Maekelae M.R."/>
            <person name="Malavazi I."/>
            <person name="Melin P."/>
            <person name="Meyer V."/>
            <person name="Mielnichuk N."/>
            <person name="Miskei M."/>
            <person name="Molnar A.P."/>
            <person name="Mule G."/>
            <person name="Ngan C.Y."/>
            <person name="Orejas M."/>
            <person name="Orosz E."/>
            <person name="Ouedraogo J.P."/>
            <person name="Overkamp K.M."/>
            <person name="Park H.-S."/>
            <person name="Perrone G."/>
            <person name="Piumi F."/>
            <person name="Punt P.J."/>
            <person name="Ram A.F."/>
            <person name="Ramon A."/>
            <person name="Rauscher S."/>
            <person name="Record E."/>
            <person name="Riano-Pachon D.M."/>
            <person name="Robert V."/>
            <person name="Roehrig J."/>
            <person name="Ruller R."/>
            <person name="Salamov A."/>
            <person name="Salih N.S."/>
            <person name="Samson R.A."/>
            <person name="Sandor E."/>
            <person name="Sanguinetti M."/>
            <person name="Schuetze T."/>
            <person name="Sepcic K."/>
            <person name="Shelest E."/>
            <person name="Sherlock G."/>
            <person name="Sophianopoulou V."/>
            <person name="Squina F.M."/>
            <person name="Sun H."/>
            <person name="Susca A."/>
            <person name="Todd R.B."/>
            <person name="Tsang A."/>
            <person name="Unkles S.E."/>
            <person name="van de Wiele N."/>
            <person name="van Rossen-Uffink D."/>
            <person name="Oliveira J.V."/>
            <person name="Vesth T.C."/>
            <person name="Visser J."/>
            <person name="Yu J.-H."/>
            <person name="Zhou M."/>
            <person name="Andersen M.R."/>
            <person name="Archer D.B."/>
            <person name="Baker S.E."/>
            <person name="Benoit I."/>
            <person name="Brakhage A.A."/>
            <person name="Braus G.H."/>
            <person name="Fischer R."/>
            <person name="Frisvad J.C."/>
            <person name="Goldman G.H."/>
            <person name="Houbraken J."/>
            <person name="Oakley B."/>
            <person name="Pocsi I."/>
            <person name="Scazzocchio C."/>
            <person name="Seiboth B."/>
            <person name="vanKuyk P.A."/>
            <person name="Wortman J."/>
            <person name="Dyer P.S."/>
            <person name="Grigoriev I.V."/>
        </authorList>
    </citation>
    <scope>NUCLEOTIDE SEQUENCE [LARGE SCALE GENOMIC DNA]</scope>
    <source>
        <strain evidence="12">DTO 134E9</strain>
    </source>
</reference>
<keyword evidence="4" id="KW-0479">Metal-binding</keyword>
<dbReference type="CDD" id="cd01335">
    <property type="entry name" value="Radical_SAM"/>
    <property type="match status" value="1"/>
</dbReference>
<dbReference type="GO" id="GO:0046872">
    <property type="term" value="F:metal ion binding"/>
    <property type="evidence" value="ECO:0007669"/>
    <property type="project" value="UniProtKB-KW"/>
</dbReference>
<protein>
    <recommendedName>
        <fullName evidence="10">Elp3/MiaA/NifB-like radical SAM core domain-containing protein</fullName>
    </recommendedName>
</protein>
<evidence type="ECO:0000259" key="10">
    <source>
        <dbReference type="SMART" id="SM00729"/>
    </source>
</evidence>
<dbReference type="AlphaFoldDB" id="A0A1L9RF46"/>
<comment type="cofactor">
    <cofactor evidence="1">
        <name>[4Fe-4S] cluster</name>
        <dbReference type="ChEBI" id="CHEBI:49883"/>
    </cofactor>
</comment>
<evidence type="ECO:0000256" key="8">
    <source>
        <dbReference type="ARBA" id="ARBA00023118"/>
    </source>
</evidence>
<evidence type="ECO:0000256" key="9">
    <source>
        <dbReference type="ARBA" id="ARBA00023128"/>
    </source>
</evidence>
<evidence type="ECO:0000313" key="12">
    <source>
        <dbReference type="Proteomes" id="UP000184383"/>
    </source>
</evidence>
<dbReference type="SFLD" id="SFLDS00029">
    <property type="entry name" value="Radical_SAM"/>
    <property type="match status" value="1"/>
</dbReference>
<dbReference type="InterPro" id="IPR007197">
    <property type="entry name" value="rSAM"/>
</dbReference>
<dbReference type="InterPro" id="IPR013785">
    <property type="entry name" value="Aldolase_TIM"/>
</dbReference>
<dbReference type="VEuPathDB" id="FungiDB:ASPWEDRAFT_53456"/>
<accession>A0A1L9RF46</accession>
<dbReference type="SUPFAM" id="SSF102114">
    <property type="entry name" value="Radical SAM enzymes"/>
    <property type="match status" value="1"/>
</dbReference>
<dbReference type="OrthoDB" id="549750at2759"/>
<dbReference type="SFLD" id="SFLDG01088">
    <property type="entry name" value="antiviral_proteins"/>
    <property type="match status" value="1"/>
</dbReference>
<dbReference type="InterPro" id="IPR058240">
    <property type="entry name" value="rSAM_sf"/>
</dbReference>
<evidence type="ECO:0000256" key="6">
    <source>
        <dbReference type="ARBA" id="ARBA00023004"/>
    </source>
</evidence>
<sequence>MVDVKTVPISVNYHFSRKCNYECGFCLHTEKTSDVEPLESAKRGLAQLKNAGMRKINFAGGKPLLYPKHLGSLIKYCKEDLGVESVSIVTNGSKLTSTFLTTYGQYINIIAVSCDSFREETNMLIGRGTGAHVGNVARISALCREHGIKFKLITVINRFNFDEDINASIAAIKPFRWKCFQVLVPHDENESEKRLREARKFLISDDEFNQFCRAHEHNKCFVPEPNNVMKSSYPILDEYMRFLNKGVGALTKSILEVGVQEALESAYWDEDNFHAREGIYDWERQDGAAPCSQDKSKLEW</sequence>
<evidence type="ECO:0000256" key="2">
    <source>
        <dbReference type="ARBA" id="ARBA00022485"/>
    </source>
</evidence>
<keyword evidence="12" id="KW-1185">Reference proteome</keyword>
<dbReference type="SFLD" id="SFLDG01067">
    <property type="entry name" value="SPASM/twitch_domain_containing"/>
    <property type="match status" value="1"/>
</dbReference>
<dbReference type="GO" id="GO:0051539">
    <property type="term" value="F:4 iron, 4 sulfur cluster binding"/>
    <property type="evidence" value="ECO:0007669"/>
    <property type="project" value="UniProtKB-KW"/>
</dbReference>
<keyword evidence="2" id="KW-0004">4Fe-4S</keyword>
<evidence type="ECO:0000256" key="3">
    <source>
        <dbReference type="ARBA" id="ARBA00022691"/>
    </source>
</evidence>
<evidence type="ECO:0000256" key="7">
    <source>
        <dbReference type="ARBA" id="ARBA00023014"/>
    </source>
</evidence>
<feature type="domain" description="Elp3/MiaA/NifB-like radical SAM core" evidence="10">
    <location>
        <begin position="9"/>
        <end position="200"/>
    </location>
</feature>